<gene>
    <name evidence="6" type="ORF">Dthio_PD2775</name>
</gene>
<proteinExistence type="predicted"/>
<dbReference type="PROSITE" id="PS50975">
    <property type="entry name" value="ATP_GRASP"/>
    <property type="match status" value="1"/>
</dbReference>
<evidence type="ECO:0000313" key="6">
    <source>
        <dbReference type="EMBL" id="EFI35360.1"/>
    </source>
</evidence>
<dbReference type="GO" id="GO:0046872">
    <property type="term" value="F:metal ion binding"/>
    <property type="evidence" value="ECO:0007669"/>
    <property type="project" value="InterPro"/>
</dbReference>
<evidence type="ECO:0000256" key="3">
    <source>
        <dbReference type="ARBA" id="ARBA00022840"/>
    </source>
</evidence>
<dbReference type="eggNOG" id="COG0439">
    <property type="taxonomic scope" value="Bacteria"/>
</dbReference>
<dbReference type="InterPro" id="IPR011761">
    <property type="entry name" value="ATP-grasp"/>
</dbReference>
<keyword evidence="2 4" id="KW-0547">Nucleotide-binding</keyword>
<dbReference type="GO" id="GO:0016874">
    <property type="term" value="F:ligase activity"/>
    <property type="evidence" value="ECO:0007669"/>
    <property type="project" value="UniProtKB-KW"/>
</dbReference>
<dbReference type="EMBL" id="ACJN02000001">
    <property type="protein sequence ID" value="EFI35360.1"/>
    <property type="molecule type" value="Genomic_DNA"/>
</dbReference>
<dbReference type="PANTHER" id="PTHR43585">
    <property type="entry name" value="FUMIPYRROLE BIOSYNTHESIS PROTEIN C"/>
    <property type="match status" value="1"/>
</dbReference>
<dbReference type="PROSITE" id="PS00867">
    <property type="entry name" value="CPSASE_2"/>
    <property type="match status" value="1"/>
</dbReference>
<organism evidence="6 7">
    <name type="scientific">Desulfonatronospira thiodismutans ASO3-1</name>
    <dbReference type="NCBI Taxonomy" id="555779"/>
    <lineage>
        <taxon>Bacteria</taxon>
        <taxon>Pseudomonadati</taxon>
        <taxon>Thermodesulfobacteriota</taxon>
        <taxon>Desulfovibrionia</taxon>
        <taxon>Desulfovibrionales</taxon>
        <taxon>Desulfonatronovibrionaceae</taxon>
        <taxon>Desulfonatronospira</taxon>
    </lineage>
</organism>
<dbReference type="Pfam" id="PF13535">
    <property type="entry name" value="ATP-grasp_4"/>
    <property type="match status" value="1"/>
</dbReference>
<evidence type="ECO:0000313" key="7">
    <source>
        <dbReference type="Proteomes" id="UP000005496"/>
    </source>
</evidence>
<accession>D6SKZ9</accession>
<dbReference type="PANTHER" id="PTHR43585:SF2">
    <property type="entry name" value="ATP-GRASP ENZYME FSQD"/>
    <property type="match status" value="1"/>
</dbReference>
<reference evidence="6" key="1">
    <citation type="submission" date="2010-05" db="EMBL/GenBank/DDBJ databases">
        <title>The draft genome of Desulfonatronospira thiodismutans ASO3-1.</title>
        <authorList>
            <consortium name="US DOE Joint Genome Institute (JGI-PGF)"/>
            <person name="Lucas S."/>
            <person name="Copeland A."/>
            <person name="Lapidus A."/>
            <person name="Cheng J.-F."/>
            <person name="Bruce D."/>
            <person name="Goodwin L."/>
            <person name="Pitluck S."/>
            <person name="Chertkov O."/>
            <person name="Brettin T."/>
            <person name="Detter J.C."/>
            <person name="Han C."/>
            <person name="Land M.L."/>
            <person name="Hauser L."/>
            <person name="Kyrpides N."/>
            <person name="Mikhailova N."/>
            <person name="Muyzer G."/>
            <person name="Woyke T."/>
        </authorList>
    </citation>
    <scope>NUCLEOTIDE SEQUENCE [LARGE SCALE GENOMIC DNA]</scope>
    <source>
        <strain evidence="6">ASO3-1</strain>
    </source>
</reference>
<dbReference type="AlphaFoldDB" id="D6SKZ9"/>
<evidence type="ECO:0000256" key="1">
    <source>
        <dbReference type="ARBA" id="ARBA00022598"/>
    </source>
</evidence>
<feature type="domain" description="ATP-grasp" evidence="5">
    <location>
        <begin position="110"/>
        <end position="323"/>
    </location>
</feature>
<keyword evidence="3 4" id="KW-0067">ATP-binding</keyword>
<dbReference type="OrthoDB" id="8441067at2"/>
<evidence type="ECO:0000259" key="5">
    <source>
        <dbReference type="PROSITE" id="PS50975"/>
    </source>
</evidence>
<evidence type="ECO:0000256" key="4">
    <source>
        <dbReference type="PROSITE-ProRule" id="PRU00409"/>
    </source>
</evidence>
<dbReference type="GO" id="GO:0005524">
    <property type="term" value="F:ATP binding"/>
    <property type="evidence" value="ECO:0007669"/>
    <property type="project" value="UniProtKB-UniRule"/>
</dbReference>
<keyword evidence="1" id="KW-0436">Ligase</keyword>
<comment type="caution">
    <text evidence="6">The sequence shown here is derived from an EMBL/GenBank/DDBJ whole genome shotgun (WGS) entry which is preliminary data.</text>
</comment>
<protein>
    <recommendedName>
        <fullName evidence="5">ATP-grasp domain-containing protein</fullName>
    </recommendedName>
</protein>
<dbReference type="InterPro" id="IPR052032">
    <property type="entry name" value="ATP-dep_AA_Ligase"/>
</dbReference>
<dbReference type="Proteomes" id="UP000005496">
    <property type="component" value="Unassembled WGS sequence"/>
</dbReference>
<dbReference type="Gene3D" id="3.30.470.20">
    <property type="entry name" value="ATP-grasp fold, B domain"/>
    <property type="match status" value="1"/>
</dbReference>
<keyword evidence="7" id="KW-1185">Reference proteome</keyword>
<evidence type="ECO:0000256" key="2">
    <source>
        <dbReference type="ARBA" id="ARBA00022741"/>
    </source>
</evidence>
<dbReference type="InterPro" id="IPR005479">
    <property type="entry name" value="CPAse_ATP-bd"/>
</dbReference>
<dbReference type="SUPFAM" id="SSF56059">
    <property type="entry name" value="Glutathione synthetase ATP-binding domain-like"/>
    <property type="match status" value="1"/>
</dbReference>
<name>D6SKZ9_9BACT</name>
<dbReference type="RefSeq" id="WP_008868492.1">
    <property type="nucleotide sequence ID" value="NZ_ACJN02000001.1"/>
</dbReference>
<sequence>MPKKNIFIVGLDEFNKKLLQQLPQAAECEFHAALDISDIRNVQSYDMQHLIDKAVGRMESFKGSIDGVATYYDFPGTVLVPILARRFGLPGPDLESVLRCEHKYWSRVEQKEVIPEHIPMFQPFDPFDAQGFEKLRLLPPFWIKPIKSFKSFLSFRINDELEYWEATNKIRKSIALIDEPFRYLLQNYAQVPYEIAHMHESCLAESPIGGLQCTLEGYSFKGEIVGYGIVDSVQEKISSSFARYQYPSILPLEIQHRIMDTARKAIARIGMDNSAFNIEFFYDQTAQQVYLLEINPRISQAHTDLFAKVHGHSHLSVMVDLCLGRKPRILERNGPFSVAGHFMLRTFEDGRVVQVPAQEQLEKVREKFPGTQMKILVRQGDRLSELLALQDSYSYELANIIIGGMDGSNLLEKYNHVLDLLSFKIDKEEYIAEI</sequence>